<sequence>MARGEVFDATERQTIDTALRKAEERSRCEFSVWVGESQGDTRAYATRLHNTLVSPAYSVLIMVDPLRRVVEVVTGAEVRRRLPDVRVNFAVLQMETAFAQGDLVGGITSGVAMMADTAAES</sequence>
<reference evidence="1 2" key="1">
    <citation type="journal article" date="2019" name="Int. J. Syst. Evol. Microbiol.">
        <title>The Global Catalogue of Microorganisms (GCM) 10K type strain sequencing project: providing services to taxonomists for standard genome sequencing and annotation.</title>
        <authorList>
            <consortium name="The Broad Institute Genomics Platform"/>
            <consortium name="The Broad Institute Genome Sequencing Center for Infectious Disease"/>
            <person name="Wu L."/>
            <person name="Ma J."/>
        </authorList>
    </citation>
    <scope>NUCLEOTIDE SEQUENCE [LARGE SCALE GENOMIC DNA]</scope>
    <source>
        <strain evidence="1 2">JCM 14046</strain>
    </source>
</reference>
<keyword evidence="2" id="KW-1185">Reference proteome</keyword>
<comment type="caution">
    <text evidence="1">The sequence shown here is derived from an EMBL/GenBank/DDBJ whole genome shotgun (WGS) entry which is preliminary data.</text>
</comment>
<gene>
    <name evidence="1" type="ORF">GCM10009737_21660</name>
</gene>
<proteinExistence type="predicted"/>
<dbReference type="RefSeq" id="WP_344006995.1">
    <property type="nucleotide sequence ID" value="NZ_BAAAMY010000004.1"/>
</dbReference>
<dbReference type="Gene3D" id="3.10.310.50">
    <property type="match status" value="1"/>
</dbReference>
<protein>
    <recommendedName>
        <fullName evidence="3">DUF5130 family protein</fullName>
    </recommendedName>
</protein>
<evidence type="ECO:0008006" key="3">
    <source>
        <dbReference type="Google" id="ProtNLM"/>
    </source>
</evidence>
<name>A0ABN2PFT4_9ACTN</name>
<evidence type="ECO:0000313" key="2">
    <source>
        <dbReference type="Proteomes" id="UP001501612"/>
    </source>
</evidence>
<dbReference type="EMBL" id="BAAAMY010000004">
    <property type="protein sequence ID" value="GAA1919746.1"/>
    <property type="molecule type" value="Genomic_DNA"/>
</dbReference>
<organism evidence="1 2">
    <name type="scientific">Nocardioides lentus</name>
    <dbReference type="NCBI Taxonomy" id="338077"/>
    <lineage>
        <taxon>Bacteria</taxon>
        <taxon>Bacillati</taxon>
        <taxon>Actinomycetota</taxon>
        <taxon>Actinomycetes</taxon>
        <taxon>Propionibacteriales</taxon>
        <taxon>Nocardioidaceae</taxon>
        <taxon>Nocardioides</taxon>
    </lineage>
</organism>
<dbReference type="Proteomes" id="UP001501612">
    <property type="component" value="Unassembled WGS sequence"/>
</dbReference>
<dbReference type="Pfam" id="PF17174">
    <property type="entry name" value="DUF5130"/>
    <property type="match status" value="1"/>
</dbReference>
<dbReference type="InterPro" id="IPR033437">
    <property type="entry name" value="DUF5130"/>
</dbReference>
<evidence type="ECO:0000313" key="1">
    <source>
        <dbReference type="EMBL" id="GAA1919746.1"/>
    </source>
</evidence>
<accession>A0ABN2PFT4</accession>